<sequence length="357" mass="41684">MQTTSISLKCHHQQPPQIPITALNLQKIPEPSKTTKIVIEDYDQTTSYSPPLYDSSTSNSCSPDSSEEASTSYSDEKENNFCKNCFDKKEEIREIKILKQQNGQLDLMRNGKLGRLGIACYLCLAYSFTLQYDRIANFTIPSTMCPYWCLETTKYIWLMVLALHLPPRFFYAIVYKNHYSLGDSIHRTKRWFCVIVKLHYFLLVIEALGLTAVSVIDIESNFSCSRLLFCFMAYPFNLNMLFNNLLHYHSGIRKLRPMHDRVFQIKCALFLVGYPLSMSTGFSYLTFVLTCNTIPYATFSIAEYFLIGINSLFYFLLIWEFDGTKLEVYVKHRKPILVRNQQRMMELRKNKLKNNER</sequence>
<keyword evidence="2" id="KW-0472">Membrane</keyword>
<dbReference type="InterPro" id="IPR019402">
    <property type="entry name" value="CWH43_N"/>
</dbReference>
<evidence type="ECO:0000313" key="4">
    <source>
        <dbReference type="EMBL" id="CAD2137076.1"/>
    </source>
</evidence>
<feature type="region of interest" description="Disordered" evidence="1">
    <location>
        <begin position="46"/>
        <end position="73"/>
    </location>
</feature>
<comment type="caution">
    <text evidence="4">The sequence shown here is derived from an EMBL/GenBank/DDBJ whole genome shotgun (WGS) entry which is preliminary data.</text>
</comment>
<dbReference type="PANTHER" id="PTHR12892">
    <property type="entry name" value="FGF RECEPTOR ACTIVATING PROTEIN 1"/>
    <property type="match status" value="1"/>
</dbReference>
<protein>
    <recommendedName>
        <fullName evidence="3">CWH43-like N-terminal domain-containing protein</fullName>
    </recommendedName>
</protein>
<keyword evidence="2" id="KW-1133">Transmembrane helix</keyword>
<feature type="transmembrane region" description="Helical" evidence="2">
    <location>
        <begin position="267"/>
        <end position="289"/>
    </location>
</feature>
<dbReference type="InterPro" id="IPR039545">
    <property type="entry name" value="PGAP2"/>
</dbReference>
<dbReference type="Pfam" id="PF10277">
    <property type="entry name" value="Frag1"/>
    <property type="match status" value="1"/>
</dbReference>
<gene>
    <name evidence="4" type="ORF">MENT_LOCUS5305</name>
</gene>
<dbReference type="PANTHER" id="PTHR12892:SF15">
    <property type="entry name" value="POST-GPI ATTACHMENT TO PROTEINS FACTOR 2-LIKE"/>
    <property type="match status" value="1"/>
</dbReference>
<evidence type="ECO:0000259" key="3">
    <source>
        <dbReference type="Pfam" id="PF10277"/>
    </source>
</evidence>
<dbReference type="GO" id="GO:0005789">
    <property type="term" value="C:endoplasmic reticulum membrane"/>
    <property type="evidence" value="ECO:0007669"/>
    <property type="project" value="TreeGrafter"/>
</dbReference>
<feature type="transmembrane region" description="Helical" evidence="2">
    <location>
        <begin position="194"/>
        <end position="214"/>
    </location>
</feature>
<feature type="compositionally biased region" description="Low complexity" evidence="1">
    <location>
        <begin position="54"/>
        <end position="73"/>
    </location>
</feature>
<feature type="transmembrane region" description="Helical" evidence="2">
    <location>
        <begin position="155"/>
        <end position="174"/>
    </location>
</feature>
<accession>A0A6V7TWQ8</accession>
<feature type="transmembrane region" description="Helical" evidence="2">
    <location>
        <begin position="116"/>
        <end position="135"/>
    </location>
</feature>
<feature type="transmembrane region" description="Helical" evidence="2">
    <location>
        <begin position="226"/>
        <end position="246"/>
    </location>
</feature>
<evidence type="ECO:0000256" key="2">
    <source>
        <dbReference type="SAM" id="Phobius"/>
    </source>
</evidence>
<keyword evidence="2" id="KW-0812">Transmembrane</keyword>
<evidence type="ECO:0000313" key="5">
    <source>
        <dbReference type="Proteomes" id="UP000580250"/>
    </source>
</evidence>
<dbReference type="GO" id="GO:0000139">
    <property type="term" value="C:Golgi membrane"/>
    <property type="evidence" value="ECO:0007669"/>
    <property type="project" value="InterPro"/>
</dbReference>
<dbReference type="GO" id="GO:0006506">
    <property type="term" value="P:GPI anchor biosynthetic process"/>
    <property type="evidence" value="ECO:0007669"/>
    <property type="project" value="TreeGrafter"/>
</dbReference>
<dbReference type="Proteomes" id="UP000580250">
    <property type="component" value="Unassembled WGS sequence"/>
</dbReference>
<reference evidence="4 5" key="1">
    <citation type="submission" date="2020-08" db="EMBL/GenBank/DDBJ databases">
        <authorList>
            <person name="Koutsovoulos G."/>
            <person name="Danchin GJ E."/>
        </authorList>
    </citation>
    <scope>NUCLEOTIDE SEQUENCE [LARGE SCALE GENOMIC DNA]</scope>
</reference>
<dbReference type="AlphaFoldDB" id="A0A6V7TWQ8"/>
<evidence type="ECO:0000256" key="1">
    <source>
        <dbReference type="SAM" id="MobiDB-lite"/>
    </source>
</evidence>
<feature type="transmembrane region" description="Helical" evidence="2">
    <location>
        <begin position="301"/>
        <end position="319"/>
    </location>
</feature>
<proteinExistence type="predicted"/>
<name>A0A6V7TWQ8_MELEN</name>
<feature type="domain" description="CWH43-like N-terminal" evidence="3">
    <location>
        <begin position="154"/>
        <end position="323"/>
    </location>
</feature>
<dbReference type="EMBL" id="CAJEWN010000019">
    <property type="protein sequence ID" value="CAD2137076.1"/>
    <property type="molecule type" value="Genomic_DNA"/>
</dbReference>
<organism evidence="4 5">
    <name type="scientific">Meloidogyne enterolobii</name>
    <name type="common">Root-knot nematode worm</name>
    <name type="synonym">Meloidogyne mayaguensis</name>
    <dbReference type="NCBI Taxonomy" id="390850"/>
    <lineage>
        <taxon>Eukaryota</taxon>
        <taxon>Metazoa</taxon>
        <taxon>Ecdysozoa</taxon>
        <taxon>Nematoda</taxon>
        <taxon>Chromadorea</taxon>
        <taxon>Rhabditida</taxon>
        <taxon>Tylenchina</taxon>
        <taxon>Tylenchomorpha</taxon>
        <taxon>Tylenchoidea</taxon>
        <taxon>Meloidogynidae</taxon>
        <taxon>Meloidogyninae</taxon>
        <taxon>Meloidogyne</taxon>
    </lineage>
</organism>
<dbReference type="OrthoDB" id="5874654at2759"/>